<accession>A0ABV9HRK5</accession>
<dbReference type="RefSeq" id="WP_327018781.1">
    <property type="nucleotide sequence ID" value="NZ_JBHSFV010000001.1"/>
</dbReference>
<evidence type="ECO:0000256" key="1">
    <source>
        <dbReference type="SAM" id="Phobius"/>
    </source>
</evidence>
<organism evidence="2 3">
    <name type="scientific">Dokdonia ponticola</name>
    <dbReference type="NCBI Taxonomy" id="2041041"/>
    <lineage>
        <taxon>Bacteria</taxon>
        <taxon>Pseudomonadati</taxon>
        <taxon>Bacteroidota</taxon>
        <taxon>Flavobacteriia</taxon>
        <taxon>Flavobacteriales</taxon>
        <taxon>Flavobacteriaceae</taxon>
        <taxon>Dokdonia</taxon>
    </lineage>
</organism>
<keyword evidence="1" id="KW-1133">Transmembrane helix</keyword>
<dbReference type="InterPro" id="IPR037104">
    <property type="entry name" value="Annexin_sf"/>
</dbReference>
<evidence type="ECO:0000313" key="3">
    <source>
        <dbReference type="Proteomes" id="UP001596043"/>
    </source>
</evidence>
<keyword evidence="3" id="KW-1185">Reference proteome</keyword>
<keyword evidence="1" id="KW-0472">Membrane</keyword>
<dbReference type="EMBL" id="JBHSFV010000001">
    <property type="protein sequence ID" value="MFC4632792.1"/>
    <property type="molecule type" value="Genomic_DNA"/>
</dbReference>
<comment type="caution">
    <text evidence="2">The sequence shown here is derived from an EMBL/GenBank/DDBJ whole genome shotgun (WGS) entry which is preliminary data.</text>
</comment>
<proteinExistence type="predicted"/>
<name>A0ABV9HRK5_9FLAO</name>
<sequence length="164" mass="18478">MNRQLIYKVSGGAMGILIVGSSFLSIRQRKRDLKTSKLLTHIKKQLATTANNLDAENAFDIYYLTKVLQNVNGQVIAMSESSATSFAKQIHKSWGAWYEGGDDEDAVYAVFRKLKDKVQVSQVAKAYQSTYNKNLIDTIKDRLSEDEIKIILNIIGQIPNYRTA</sequence>
<evidence type="ECO:0000313" key="2">
    <source>
        <dbReference type="EMBL" id="MFC4632792.1"/>
    </source>
</evidence>
<evidence type="ECO:0008006" key="4">
    <source>
        <dbReference type="Google" id="ProtNLM"/>
    </source>
</evidence>
<reference evidence="3" key="1">
    <citation type="journal article" date="2019" name="Int. J. Syst. Evol. Microbiol.">
        <title>The Global Catalogue of Microorganisms (GCM) 10K type strain sequencing project: providing services to taxonomists for standard genome sequencing and annotation.</title>
        <authorList>
            <consortium name="The Broad Institute Genomics Platform"/>
            <consortium name="The Broad Institute Genome Sequencing Center for Infectious Disease"/>
            <person name="Wu L."/>
            <person name="Ma J."/>
        </authorList>
    </citation>
    <scope>NUCLEOTIDE SEQUENCE [LARGE SCALE GENOMIC DNA]</scope>
    <source>
        <strain evidence="3">YJ-61-S</strain>
    </source>
</reference>
<feature type="transmembrane region" description="Helical" evidence="1">
    <location>
        <begin position="6"/>
        <end position="26"/>
    </location>
</feature>
<dbReference type="SUPFAM" id="SSF47874">
    <property type="entry name" value="Annexin"/>
    <property type="match status" value="1"/>
</dbReference>
<dbReference type="Gene3D" id="1.10.220.10">
    <property type="entry name" value="Annexin"/>
    <property type="match status" value="1"/>
</dbReference>
<protein>
    <recommendedName>
        <fullName evidence="4">Annexin</fullName>
    </recommendedName>
</protein>
<dbReference type="Proteomes" id="UP001596043">
    <property type="component" value="Unassembled WGS sequence"/>
</dbReference>
<keyword evidence="1" id="KW-0812">Transmembrane</keyword>
<gene>
    <name evidence="2" type="ORF">ACFO3O_02675</name>
</gene>